<comment type="caution">
    <text evidence="3">The sequence shown here is derived from an EMBL/GenBank/DDBJ whole genome shotgun (WGS) entry which is preliminary data.</text>
</comment>
<evidence type="ECO:0000256" key="1">
    <source>
        <dbReference type="SAM" id="MobiDB-lite"/>
    </source>
</evidence>
<evidence type="ECO:0000259" key="2">
    <source>
        <dbReference type="PROSITE" id="PS50994"/>
    </source>
</evidence>
<dbReference type="InterPro" id="IPR012337">
    <property type="entry name" value="RNaseH-like_sf"/>
</dbReference>
<feature type="domain" description="Integrase catalytic" evidence="2">
    <location>
        <begin position="1"/>
        <end position="75"/>
    </location>
</feature>
<dbReference type="GO" id="GO:0003676">
    <property type="term" value="F:nucleic acid binding"/>
    <property type="evidence" value="ECO:0007669"/>
    <property type="project" value="InterPro"/>
</dbReference>
<dbReference type="InterPro" id="IPR001584">
    <property type="entry name" value="Integrase_cat-core"/>
</dbReference>
<dbReference type="GO" id="GO:0015074">
    <property type="term" value="P:DNA integration"/>
    <property type="evidence" value="ECO:0007669"/>
    <property type="project" value="InterPro"/>
</dbReference>
<evidence type="ECO:0000313" key="3">
    <source>
        <dbReference type="EMBL" id="KAH0816596.1"/>
    </source>
</evidence>
<accession>A0A8J6HMA2</accession>
<dbReference type="PROSITE" id="PS50994">
    <property type="entry name" value="INTEGRASE"/>
    <property type="match status" value="1"/>
</dbReference>
<reference evidence="3" key="1">
    <citation type="journal article" date="2020" name="J Insects Food Feed">
        <title>The yellow mealworm (Tenebrio molitor) genome: a resource for the emerging insects as food and feed industry.</title>
        <authorList>
            <person name="Eriksson T."/>
            <person name="Andere A."/>
            <person name="Kelstrup H."/>
            <person name="Emery V."/>
            <person name="Picard C."/>
        </authorList>
    </citation>
    <scope>NUCLEOTIDE SEQUENCE</scope>
    <source>
        <strain evidence="3">Stoneville</strain>
        <tissue evidence="3">Whole head</tissue>
    </source>
</reference>
<feature type="compositionally biased region" description="Polar residues" evidence="1">
    <location>
        <begin position="126"/>
        <end position="144"/>
    </location>
</feature>
<feature type="region of interest" description="Disordered" evidence="1">
    <location>
        <begin position="1"/>
        <end position="22"/>
    </location>
</feature>
<dbReference type="InterPro" id="IPR036397">
    <property type="entry name" value="RNaseH_sf"/>
</dbReference>
<name>A0A8J6HMA2_TENMO</name>
<gene>
    <name evidence="3" type="ORF">GEV33_006195</name>
</gene>
<organism evidence="3 4">
    <name type="scientific">Tenebrio molitor</name>
    <name type="common">Yellow mealworm beetle</name>
    <dbReference type="NCBI Taxonomy" id="7067"/>
    <lineage>
        <taxon>Eukaryota</taxon>
        <taxon>Metazoa</taxon>
        <taxon>Ecdysozoa</taxon>
        <taxon>Arthropoda</taxon>
        <taxon>Hexapoda</taxon>
        <taxon>Insecta</taxon>
        <taxon>Pterygota</taxon>
        <taxon>Neoptera</taxon>
        <taxon>Endopterygota</taxon>
        <taxon>Coleoptera</taxon>
        <taxon>Polyphaga</taxon>
        <taxon>Cucujiformia</taxon>
        <taxon>Tenebrionidae</taxon>
        <taxon>Tenebrio</taxon>
    </lineage>
</organism>
<dbReference type="Proteomes" id="UP000719412">
    <property type="component" value="Unassembled WGS sequence"/>
</dbReference>
<dbReference type="Gene3D" id="3.30.420.10">
    <property type="entry name" value="Ribonuclease H-like superfamily/Ribonuclease H"/>
    <property type="match status" value="1"/>
</dbReference>
<feature type="region of interest" description="Disordered" evidence="1">
    <location>
        <begin position="116"/>
        <end position="181"/>
    </location>
</feature>
<keyword evidence="4" id="KW-1185">Reference proteome</keyword>
<dbReference type="SUPFAM" id="SSF53098">
    <property type="entry name" value="Ribonuclease H-like"/>
    <property type="match status" value="1"/>
</dbReference>
<protein>
    <recommendedName>
        <fullName evidence="2">Integrase catalytic domain-containing protein</fullName>
    </recommendedName>
</protein>
<reference evidence="3" key="2">
    <citation type="submission" date="2021-08" db="EMBL/GenBank/DDBJ databases">
        <authorList>
            <person name="Eriksson T."/>
        </authorList>
    </citation>
    <scope>NUCLEOTIDE SEQUENCE</scope>
    <source>
        <strain evidence="3">Stoneville</strain>
        <tissue evidence="3">Whole head</tissue>
    </source>
</reference>
<sequence>MWKDVKIVHGKPRHSQTQGSVERANQDIQNMLTAWMQDNDSNKWSEGLPFVQFAKNTTYHEGIRQSPYEALFGVKPKRGIASSSLPRGQIANIETEEQLEAYVNTFEENLGSDHIDDHVLDENDVDNQNTKADPQPSMSSSQALTDPPPSTSSTQALTDPQLSTSSSQALTDPQPSTSSCQALTEQHELISSKRVAAKENLLLQATKMLRTSKRKFPPAQIGDTVRIQVPDVDRGRTDPRNVLAVVAGIEDSDFYRLANKHGTLKQLFTRNQFAICKEKLLSMDEVST</sequence>
<dbReference type="EMBL" id="JABDTM020021270">
    <property type="protein sequence ID" value="KAH0816596.1"/>
    <property type="molecule type" value="Genomic_DNA"/>
</dbReference>
<feature type="compositionally biased region" description="Polar residues" evidence="1">
    <location>
        <begin position="151"/>
        <end position="181"/>
    </location>
</feature>
<evidence type="ECO:0000313" key="4">
    <source>
        <dbReference type="Proteomes" id="UP000719412"/>
    </source>
</evidence>
<proteinExistence type="predicted"/>
<dbReference type="AlphaFoldDB" id="A0A8J6HMA2"/>